<name>A0A2K4MSE1_9NEIS</name>
<dbReference type="PROSITE" id="PS51352">
    <property type="entry name" value="THIOREDOXIN_2"/>
    <property type="match status" value="1"/>
</dbReference>
<keyword evidence="12" id="KW-1185">Reference proteome</keyword>
<dbReference type="GO" id="GO:0016491">
    <property type="term" value="F:oxidoreductase activity"/>
    <property type="evidence" value="ECO:0007669"/>
    <property type="project" value="InterPro"/>
</dbReference>
<accession>A0A2K4MSE1</accession>
<keyword evidence="3 9" id="KW-0732">Signal</keyword>
<dbReference type="GO" id="GO:0042597">
    <property type="term" value="C:periplasmic space"/>
    <property type="evidence" value="ECO:0007669"/>
    <property type="project" value="UniProtKB-SubCell"/>
</dbReference>
<feature type="chain" id="PRO_5014426509" description="Thiol:disulfide interchange protein" evidence="9">
    <location>
        <begin position="19"/>
        <end position="203"/>
    </location>
</feature>
<dbReference type="AlphaFoldDB" id="A0A2K4MSE1"/>
<evidence type="ECO:0000256" key="1">
    <source>
        <dbReference type="ARBA" id="ARBA00004418"/>
    </source>
</evidence>
<evidence type="ECO:0000259" key="10">
    <source>
        <dbReference type="PROSITE" id="PS51352"/>
    </source>
</evidence>
<dbReference type="InterPro" id="IPR023205">
    <property type="entry name" value="DsbA/DsbL"/>
</dbReference>
<proteinExistence type="inferred from homology"/>
<keyword evidence="4 7" id="KW-0574">Periplasm</keyword>
<dbReference type="PANTHER" id="PTHR35891:SF3">
    <property type="entry name" value="THIOL:DISULFIDE INTERCHANGE PROTEIN DSBL"/>
    <property type="match status" value="1"/>
</dbReference>
<gene>
    <name evidence="11" type="ORF">C2134_06265</name>
</gene>
<dbReference type="CDD" id="cd03019">
    <property type="entry name" value="DsbA_DsbA"/>
    <property type="match status" value="1"/>
</dbReference>
<dbReference type="InterPro" id="IPR036249">
    <property type="entry name" value="Thioredoxin-like_sf"/>
</dbReference>
<dbReference type="SUPFAM" id="SSF52833">
    <property type="entry name" value="Thioredoxin-like"/>
    <property type="match status" value="1"/>
</dbReference>
<sequence>MKKWLLLMLLAASGLANAAIELGKDYTMLSTPQPVADPKKVEVIEFFSYHCIHCYDDDPAMNAWAKTQPADVSFRKEQIVWQKSMEGFARMFATFKATGTFDKLHRPAFDAQIKQRINLADPAEFTKWIKQQKGIDSAKLLQTYNSFGINAQVARAAKITRDYQIQGTPTIIVNGKYVLVTSTPERMTQVLNELIAKARAEKK</sequence>
<dbReference type="Proteomes" id="UP000236416">
    <property type="component" value="Unassembled WGS sequence"/>
</dbReference>
<comment type="similarity">
    <text evidence="2">Belongs to the thioredoxin family. DsbA subfamily.</text>
</comment>
<organism evidence="11 12">
    <name type="scientific">Chromobacterium sinusclupearum</name>
    <dbReference type="NCBI Taxonomy" id="2077146"/>
    <lineage>
        <taxon>Bacteria</taxon>
        <taxon>Pseudomonadati</taxon>
        <taxon>Pseudomonadota</taxon>
        <taxon>Betaproteobacteria</taxon>
        <taxon>Neisseriales</taxon>
        <taxon>Chromobacteriaceae</taxon>
        <taxon>Chromobacterium</taxon>
    </lineage>
</organism>
<evidence type="ECO:0000256" key="9">
    <source>
        <dbReference type="SAM" id="SignalP"/>
    </source>
</evidence>
<dbReference type="InterPro" id="IPR001853">
    <property type="entry name" value="DSBA-like_thioredoxin_dom"/>
</dbReference>
<dbReference type="EMBL" id="PPTF01000019">
    <property type="protein sequence ID" value="POA99675.1"/>
    <property type="molecule type" value="Genomic_DNA"/>
</dbReference>
<evidence type="ECO:0000256" key="2">
    <source>
        <dbReference type="ARBA" id="ARBA00005791"/>
    </source>
</evidence>
<feature type="disulfide bond" description="Redox-active" evidence="8">
    <location>
        <begin position="51"/>
        <end position="54"/>
    </location>
</feature>
<reference evidence="11 12" key="1">
    <citation type="submission" date="2018-01" db="EMBL/GenBank/DDBJ databases">
        <title>Genomic Sequence of Chromobacterium MWU13-2610 from wild cranberry bogs within the Cape Cod National Seashore.</title>
        <authorList>
            <person name="O'Hara-Hanley K."/>
            <person name="Soby S."/>
            <person name="Harrison A."/>
        </authorList>
    </citation>
    <scope>NUCLEOTIDE SEQUENCE [LARGE SCALE GENOMIC DNA]</scope>
    <source>
        <strain evidence="11 12">MWU13-2610</strain>
    </source>
</reference>
<evidence type="ECO:0000256" key="4">
    <source>
        <dbReference type="ARBA" id="ARBA00022764"/>
    </source>
</evidence>
<evidence type="ECO:0000256" key="7">
    <source>
        <dbReference type="PIRNR" id="PIRNR001488"/>
    </source>
</evidence>
<dbReference type="InterPro" id="IPR013766">
    <property type="entry name" value="Thioredoxin_domain"/>
</dbReference>
<evidence type="ECO:0000256" key="5">
    <source>
        <dbReference type="ARBA" id="ARBA00023157"/>
    </source>
</evidence>
<keyword evidence="5 7" id="KW-1015">Disulfide bond</keyword>
<dbReference type="PIRSF" id="PIRSF001488">
    <property type="entry name" value="Tdi_protein"/>
    <property type="match status" value="1"/>
</dbReference>
<dbReference type="RefSeq" id="WP_043620253.1">
    <property type="nucleotide sequence ID" value="NZ_PPTF01000019.1"/>
</dbReference>
<dbReference type="Gene3D" id="3.40.30.10">
    <property type="entry name" value="Glutaredoxin"/>
    <property type="match status" value="1"/>
</dbReference>
<dbReference type="PANTHER" id="PTHR35891">
    <property type="entry name" value="THIOL:DISULFIDE INTERCHANGE PROTEIN DSBA"/>
    <property type="match status" value="1"/>
</dbReference>
<dbReference type="InterPro" id="IPR050824">
    <property type="entry name" value="Thiol_disulfide_DsbA"/>
</dbReference>
<comment type="subcellular location">
    <subcellularLocation>
        <location evidence="1 7">Periplasm</location>
    </subcellularLocation>
</comment>
<evidence type="ECO:0000256" key="3">
    <source>
        <dbReference type="ARBA" id="ARBA00022729"/>
    </source>
</evidence>
<dbReference type="Pfam" id="PF01323">
    <property type="entry name" value="DSBA"/>
    <property type="match status" value="1"/>
</dbReference>
<evidence type="ECO:0000313" key="11">
    <source>
        <dbReference type="EMBL" id="POA99675.1"/>
    </source>
</evidence>
<feature type="signal peptide" evidence="9">
    <location>
        <begin position="1"/>
        <end position="18"/>
    </location>
</feature>
<evidence type="ECO:0000256" key="8">
    <source>
        <dbReference type="PIRSR" id="PIRSR001488-1"/>
    </source>
</evidence>
<evidence type="ECO:0000313" key="12">
    <source>
        <dbReference type="Proteomes" id="UP000236416"/>
    </source>
</evidence>
<comment type="caution">
    <text evidence="11">The sequence shown here is derived from an EMBL/GenBank/DDBJ whole genome shotgun (WGS) entry which is preliminary data.</text>
</comment>
<keyword evidence="6" id="KW-0676">Redox-active center</keyword>
<feature type="domain" description="Thioredoxin" evidence="10">
    <location>
        <begin position="6"/>
        <end position="196"/>
    </location>
</feature>
<evidence type="ECO:0000256" key="6">
    <source>
        <dbReference type="ARBA" id="ARBA00023284"/>
    </source>
</evidence>
<protein>
    <recommendedName>
        <fullName evidence="7">Thiol:disulfide interchange protein</fullName>
    </recommendedName>
</protein>